<feature type="transmembrane region" description="Helical" evidence="6">
    <location>
        <begin position="55"/>
        <end position="77"/>
    </location>
</feature>
<dbReference type="OrthoDB" id="193216at2759"/>
<feature type="transmembrane region" description="Helical" evidence="6">
    <location>
        <begin position="235"/>
        <end position="253"/>
    </location>
</feature>
<comment type="caution">
    <text evidence="8">The sequence shown here is derived from an EMBL/GenBank/DDBJ whole genome shotgun (WGS) entry which is preliminary data.</text>
</comment>
<feature type="transmembrane region" description="Helical" evidence="6">
    <location>
        <begin position="179"/>
        <end position="199"/>
    </location>
</feature>
<dbReference type="Proteomes" id="UP001165082">
    <property type="component" value="Unassembled WGS sequence"/>
</dbReference>
<dbReference type="Pfam" id="PF01694">
    <property type="entry name" value="Rhomboid"/>
    <property type="match status" value="1"/>
</dbReference>
<evidence type="ECO:0000256" key="2">
    <source>
        <dbReference type="ARBA" id="ARBA00009045"/>
    </source>
</evidence>
<sequence length="353" mass="38942">MVKTASSGREPLVREAGPGTTYVLDQDDVSHFSSATRSSKLALYENPNYLDEPTVFPYFIVIATFSQIAMYILWVYVGDGNYSFQDKAFDQIGGPSFTWLESVSPFSSCSNLHYQLWRYVTYIWIHANVWHLVSNCVMQFFVGASLESVHGWWRVGGLYILGGIAGGLNVTMFTPDVTVVGASGAIYALLGMILANIWLNWEDMPLRWWRLLLILVFITNDALMYLYAYDPFTSYVAHAGGFAFGSLAGVLFLRNLNVTRCERLVAVVAGALLLALAGGWIAWWATHPIPEAAAIGDDARASCCTNILRFGLPNEGAVNGDYTCVKTGGDSASLYDDASGDIYQVYDGEWVLI</sequence>
<dbReference type="SUPFAM" id="SSF144091">
    <property type="entry name" value="Rhomboid-like"/>
    <property type="match status" value="1"/>
</dbReference>
<dbReference type="InterPro" id="IPR022764">
    <property type="entry name" value="Peptidase_S54_rhomboid_dom"/>
</dbReference>
<keyword evidence="4 6" id="KW-1133">Transmembrane helix</keyword>
<name>A0A9W7AH28_9STRA</name>
<dbReference type="InterPro" id="IPR051739">
    <property type="entry name" value="Rhomboid_IM_Serine_Proteases"/>
</dbReference>
<protein>
    <recommendedName>
        <fullName evidence="7">Peptidase S54 rhomboid domain-containing protein</fullName>
    </recommendedName>
</protein>
<dbReference type="EMBL" id="BRXZ01002743">
    <property type="protein sequence ID" value="GMH69277.1"/>
    <property type="molecule type" value="Genomic_DNA"/>
</dbReference>
<evidence type="ECO:0000259" key="7">
    <source>
        <dbReference type="Pfam" id="PF01694"/>
    </source>
</evidence>
<accession>A0A9W7AH28</accession>
<comment type="subcellular location">
    <subcellularLocation>
        <location evidence="1">Membrane</location>
        <topology evidence="1">Multi-pass membrane protein</topology>
    </subcellularLocation>
</comment>
<dbReference type="InterPro" id="IPR035952">
    <property type="entry name" value="Rhomboid-like_sf"/>
</dbReference>
<evidence type="ECO:0000256" key="4">
    <source>
        <dbReference type="ARBA" id="ARBA00022989"/>
    </source>
</evidence>
<comment type="similarity">
    <text evidence="2">Belongs to the peptidase S54 family.</text>
</comment>
<dbReference type="PANTHER" id="PTHR45840">
    <property type="entry name" value="RHOMBOID-RELATED PROTEIN"/>
    <property type="match status" value="1"/>
</dbReference>
<evidence type="ECO:0000256" key="6">
    <source>
        <dbReference type="SAM" id="Phobius"/>
    </source>
</evidence>
<dbReference type="AlphaFoldDB" id="A0A9W7AH28"/>
<dbReference type="PANTHER" id="PTHR45840:SF2">
    <property type="entry name" value="PROTEIN RHOMBOID-RELATED"/>
    <property type="match status" value="1"/>
</dbReference>
<gene>
    <name evidence="8" type="ORF">TrRE_jg13083</name>
</gene>
<feature type="domain" description="Peptidase S54 rhomboid" evidence="7">
    <location>
        <begin position="115"/>
        <end position="254"/>
    </location>
</feature>
<feature type="transmembrane region" description="Helical" evidence="6">
    <location>
        <begin position="265"/>
        <end position="285"/>
    </location>
</feature>
<evidence type="ECO:0000313" key="8">
    <source>
        <dbReference type="EMBL" id="GMH69277.1"/>
    </source>
</evidence>
<keyword evidence="9" id="KW-1185">Reference proteome</keyword>
<feature type="transmembrane region" description="Helical" evidence="6">
    <location>
        <begin position="211"/>
        <end position="229"/>
    </location>
</feature>
<evidence type="ECO:0000256" key="3">
    <source>
        <dbReference type="ARBA" id="ARBA00022692"/>
    </source>
</evidence>
<dbReference type="GO" id="GO:0016020">
    <property type="term" value="C:membrane"/>
    <property type="evidence" value="ECO:0007669"/>
    <property type="project" value="UniProtKB-SubCell"/>
</dbReference>
<keyword evidence="5 6" id="KW-0472">Membrane</keyword>
<reference evidence="8" key="1">
    <citation type="submission" date="2022-07" db="EMBL/GenBank/DDBJ databases">
        <title>Genome analysis of Parmales, a sister group of diatoms, reveals the evolutionary specialization of diatoms from phago-mixotrophs to photoautotrophs.</title>
        <authorList>
            <person name="Ban H."/>
            <person name="Sato S."/>
            <person name="Yoshikawa S."/>
            <person name="Kazumasa Y."/>
            <person name="Nakamura Y."/>
            <person name="Ichinomiya M."/>
            <person name="Saitoh K."/>
            <person name="Sato N."/>
            <person name="Blanc-Mathieu R."/>
            <person name="Endo H."/>
            <person name="Kuwata A."/>
            <person name="Ogata H."/>
        </authorList>
    </citation>
    <scope>NUCLEOTIDE SEQUENCE</scope>
</reference>
<organism evidence="8 9">
    <name type="scientific">Triparma retinervis</name>
    <dbReference type="NCBI Taxonomy" id="2557542"/>
    <lineage>
        <taxon>Eukaryota</taxon>
        <taxon>Sar</taxon>
        <taxon>Stramenopiles</taxon>
        <taxon>Ochrophyta</taxon>
        <taxon>Bolidophyceae</taxon>
        <taxon>Parmales</taxon>
        <taxon>Triparmaceae</taxon>
        <taxon>Triparma</taxon>
    </lineage>
</organism>
<keyword evidence="3 6" id="KW-0812">Transmembrane</keyword>
<dbReference type="GO" id="GO:0004252">
    <property type="term" value="F:serine-type endopeptidase activity"/>
    <property type="evidence" value="ECO:0007669"/>
    <property type="project" value="InterPro"/>
</dbReference>
<proteinExistence type="inferred from homology"/>
<evidence type="ECO:0000313" key="9">
    <source>
        <dbReference type="Proteomes" id="UP001165082"/>
    </source>
</evidence>
<evidence type="ECO:0000256" key="1">
    <source>
        <dbReference type="ARBA" id="ARBA00004141"/>
    </source>
</evidence>
<evidence type="ECO:0000256" key="5">
    <source>
        <dbReference type="ARBA" id="ARBA00023136"/>
    </source>
</evidence>
<dbReference type="Gene3D" id="1.20.1540.10">
    <property type="entry name" value="Rhomboid-like"/>
    <property type="match status" value="1"/>
</dbReference>
<feature type="transmembrane region" description="Helical" evidence="6">
    <location>
        <begin position="155"/>
        <end position="173"/>
    </location>
</feature>